<gene>
    <name evidence="1" type="ORF">DHV22_07930</name>
</gene>
<accession>A0A3D6BQH5</accession>
<proteinExistence type="predicted"/>
<organism evidence="1 2">
    <name type="scientific">Xanthomarina gelatinilytica</name>
    <dbReference type="NCBI Taxonomy" id="1137281"/>
    <lineage>
        <taxon>Bacteria</taxon>
        <taxon>Pseudomonadati</taxon>
        <taxon>Bacteroidota</taxon>
        <taxon>Flavobacteriia</taxon>
        <taxon>Flavobacteriales</taxon>
        <taxon>Flavobacteriaceae</taxon>
        <taxon>Xanthomarina</taxon>
    </lineage>
</organism>
<dbReference type="EMBL" id="DPRK01000128">
    <property type="protein sequence ID" value="HCY81516.1"/>
    <property type="molecule type" value="Genomic_DNA"/>
</dbReference>
<reference evidence="1 2" key="1">
    <citation type="journal article" date="2018" name="Nat. Biotechnol.">
        <title>A standardized bacterial taxonomy based on genome phylogeny substantially revises the tree of life.</title>
        <authorList>
            <person name="Parks D.H."/>
            <person name="Chuvochina M."/>
            <person name="Waite D.W."/>
            <person name="Rinke C."/>
            <person name="Skarshewski A."/>
            <person name="Chaumeil P.A."/>
            <person name="Hugenholtz P."/>
        </authorList>
    </citation>
    <scope>NUCLEOTIDE SEQUENCE [LARGE SCALE GENOMIC DNA]</scope>
    <source>
        <strain evidence="1">UBA10227</strain>
    </source>
</reference>
<evidence type="ECO:0000313" key="1">
    <source>
        <dbReference type="EMBL" id="HCY81516.1"/>
    </source>
</evidence>
<name>A0A3D6BQH5_9FLAO</name>
<dbReference type="Proteomes" id="UP000263268">
    <property type="component" value="Unassembled WGS sequence"/>
</dbReference>
<feature type="non-terminal residue" evidence="1">
    <location>
        <position position="1"/>
    </location>
</feature>
<comment type="caution">
    <text evidence="1">The sequence shown here is derived from an EMBL/GenBank/DDBJ whole genome shotgun (WGS) entry which is preliminary data.</text>
</comment>
<evidence type="ECO:0000313" key="2">
    <source>
        <dbReference type="Proteomes" id="UP000263268"/>
    </source>
</evidence>
<dbReference type="AlphaFoldDB" id="A0A3D6BQH5"/>
<protein>
    <submittedName>
        <fullName evidence="1">Uncharacterized protein</fullName>
    </submittedName>
</protein>
<sequence>ILNEIKKERQRQDAKWGEQNHNLVEWMAILTEEVGEASKEALEYHFASKELNEQLPENKEAFRLKLQLLRMELVQTAAVAVSIIESMERNQLLWTKEDK</sequence>